<evidence type="ECO:0000256" key="1">
    <source>
        <dbReference type="SAM" id="SignalP"/>
    </source>
</evidence>
<name>A0ABQ3SKS7_9ACTN</name>
<dbReference type="Proteomes" id="UP000613974">
    <property type="component" value="Unassembled WGS sequence"/>
</dbReference>
<dbReference type="RefSeq" id="WP_189746461.1">
    <property type="nucleotide sequence ID" value="NZ_BMRL01000021.1"/>
</dbReference>
<accession>A0ABQ3SKS7</accession>
<proteinExistence type="predicted"/>
<evidence type="ECO:0008006" key="4">
    <source>
        <dbReference type="Google" id="ProtNLM"/>
    </source>
</evidence>
<dbReference type="GeneID" id="95594989"/>
<reference evidence="3" key="1">
    <citation type="submission" date="2023-07" db="EMBL/GenBank/DDBJ databases">
        <title>Whole genome shotgun sequence of Streptomyces nojiriensis NBRC 13794.</title>
        <authorList>
            <person name="Komaki H."/>
            <person name="Tamura T."/>
        </authorList>
    </citation>
    <scope>NUCLEOTIDE SEQUENCE [LARGE SCALE GENOMIC DNA]</scope>
    <source>
        <strain evidence="3">NBRC 13794</strain>
    </source>
</reference>
<feature type="signal peptide" evidence="1">
    <location>
        <begin position="1"/>
        <end position="23"/>
    </location>
</feature>
<sequence>MRFRILAVAAATAAMLLVAGAPAAVASQTAPAGSDDCSWPFCGVVYNRSGHTILIMRDASGPNDSDCTGDLIAYLPDGRASDKVTGWKDTDCWTESFGTPWHRFSSHPIWVY</sequence>
<gene>
    <name evidence="2" type="ORF">Snoj_26490</name>
</gene>
<feature type="chain" id="PRO_5045560721" description="Secreted protein" evidence="1">
    <location>
        <begin position="24"/>
        <end position="112"/>
    </location>
</feature>
<dbReference type="EMBL" id="BNEC01000003">
    <property type="protein sequence ID" value="GHI68731.1"/>
    <property type="molecule type" value="Genomic_DNA"/>
</dbReference>
<protein>
    <recommendedName>
        <fullName evidence="4">Secreted protein</fullName>
    </recommendedName>
</protein>
<comment type="caution">
    <text evidence="2">The sequence shown here is derived from an EMBL/GenBank/DDBJ whole genome shotgun (WGS) entry which is preliminary data.</text>
</comment>
<keyword evidence="1" id="KW-0732">Signal</keyword>
<evidence type="ECO:0000313" key="2">
    <source>
        <dbReference type="EMBL" id="GHI68731.1"/>
    </source>
</evidence>
<organism evidence="2 3">
    <name type="scientific">Streptomyces nojiriensis</name>
    <dbReference type="NCBI Taxonomy" id="66374"/>
    <lineage>
        <taxon>Bacteria</taxon>
        <taxon>Bacillati</taxon>
        <taxon>Actinomycetota</taxon>
        <taxon>Actinomycetes</taxon>
        <taxon>Kitasatosporales</taxon>
        <taxon>Streptomycetaceae</taxon>
        <taxon>Streptomyces</taxon>
    </lineage>
</organism>
<evidence type="ECO:0000313" key="3">
    <source>
        <dbReference type="Proteomes" id="UP000613974"/>
    </source>
</evidence>
<keyword evidence="3" id="KW-1185">Reference proteome</keyword>